<sequence length="920" mass="104869">MNPNFKLNLLTLSLLAITSIAHAEDEVSTQELDEIQVKGKYITKEKKVFTEGQAKSSRERVYQSSENIDAIVRSMPGVFTQQDKGSGVLAVNIRGDSGLGRVNTMVDGVTQTFYSTSADAGRSGSSSQFGTALDPNFIAGVDVTKGSFSGANGINTLSGTANFRTLRVDDVVHGNHTFGLLTKGLTGTNSTKSNFMATGAVQKWFDSGARLGALYGYSHRNVEQNYKVGGGGQRIGNFGEEYLDRKKQEYFESNLLKFDQGQNRWVRDFSKRNAVGKSYWDYPFSKKYNDPEVLQRDYVDDLERSWKENLAPQWDLTPIDPSSLQQRSNSHLVKVEYENDNNKLDLQLRTMNNRIGSRKVENRNYQANYNLNIGDYVDLNVLAAHNLGKQKYPKNSRFSGWGLLDYLETKNTANLLDINNRFSFNLPNKTDLKATVGFNFFKNQYSKNRFPEELSLFYDGPDQDAGLYSFLGRFKGDKGIFPQKSTILQPSGQQKFNTFYFDTSLKKGIYQLNYSTNMVNYRYKGEYTDYFNTQEDFKKAFGEDSEIYKQHCTPSCDLYEPVYTKSGKKHAVNHSVALNINVNDYFMPFISYSRTHRMPNIQEMYFSQIGDSGVNTALKPEQANTYQIGFNTFKKGIFKPDDVLGFKLVAYRSRINNYIHNVYGKWWDLDKAPSWVTSTGLQYSIQHRNYAKPVHKNGLEVEMNYDFGRFFSTLSYAYQKTNQPTNYSDASESPRNSSKEDQIKQGYGLSKISRLPRDYGRFELGSRWLGNKLTIGGIMRYYGKSTRATTEEEFVDGTTGANTYSSHQMGRRAIKKTESINRQPLIFDFYANYEPKKNLILRFDIQNAFNKRYIDPLDAANDAATQRYFSVFERKGGLDDEEVECDANGLCNGKYGGTTRSVLNNYARGRTLLFTISYKF</sequence>
<evidence type="ECO:0000256" key="10">
    <source>
        <dbReference type="ARBA" id="ARBA00023237"/>
    </source>
</evidence>
<evidence type="ECO:0000256" key="4">
    <source>
        <dbReference type="ARBA" id="ARBA00022452"/>
    </source>
</evidence>
<dbReference type="GO" id="GO:0044718">
    <property type="term" value="P:siderophore transmembrane transport"/>
    <property type="evidence" value="ECO:0007669"/>
    <property type="project" value="TreeGrafter"/>
</dbReference>
<dbReference type="Gene3D" id="2.40.170.20">
    <property type="entry name" value="TonB-dependent receptor, beta-barrel domain"/>
    <property type="match status" value="1"/>
</dbReference>
<evidence type="ECO:0000256" key="7">
    <source>
        <dbReference type="ARBA" id="ARBA00023077"/>
    </source>
</evidence>
<feature type="signal peptide" evidence="15">
    <location>
        <begin position="1"/>
        <end position="23"/>
    </location>
</feature>
<evidence type="ECO:0000256" key="5">
    <source>
        <dbReference type="ARBA" id="ARBA00022692"/>
    </source>
</evidence>
<keyword evidence="9 18" id="KW-0675">Receptor</keyword>
<dbReference type="Proteomes" id="UP000031390">
    <property type="component" value="Unassembled WGS sequence"/>
</dbReference>
<evidence type="ECO:0000256" key="15">
    <source>
        <dbReference type="SAM" id="SignalP"/>
    </source>
</evidence>
<evidence type="ECO:0000256" key="3">
    <source>
        <dbReference type="ARBA" id="ARBA00022448"/>
    </source>
</evidence>
<dbReference type="InterPro" id="IPR012910">
    <property type="entry name" value="Plug_dom"/>
</dbReference>
<gene>
    <name evidence="18" type="ORF">MCC93_15040</name>
    <name evidence="19" type="ORF">MON37_02905</name>
</gene>
<reference evidence="18 20" key="1">
    <citation type="submission" date="2014-12" db="EMBL/GenBank/DDBJ databases">
        <title>Genome sequence of Morococcus cerebrosus.</title>
        <authorList>
            <person name="Shin S.-K."/>
            <person name="Yi H."/>
        </authorList>
    </citation>
    <scope>NUCLEOTIDE SEQUENCE [LARGE SCALE GENOMIC DNA]</scope>
    <source>
        <strain evidence="18 20">CIP 81.93</strain>
    </source>
</reference>
<feature type="domain" description="TonB-dependent receptor-like beta-barrel" evidence="16">
    <location>
        <begin position="340"/>
        <end position="847"/>
    </location>
</feature>
<evidence type="ECO:0000313" key="18">
    <source>
        <dbReference type="EMBL" id="KIC07162.1"/>
    </source>
</evidence>
<evidence type="ECO:0000259" key="17">
    <source>
        <dbReference type="Pfam" id="PF07715"/>
    </source>
</evidence>
<keyword evidence="21" id="KW-1185">Reference proteome</keyword>
<keyword evidence="8 11" id="KW-0472">Membrane</keyword>
<dbReference type="InterPro" id="IPR010917">
    <property type="entry name" value="TonB_rcpt_CS"/>
</dbReference>
<evidence type="ECO:0000256" key="12">
    <source>
        <dbReference type="PROSITE-ProRule" id="PRU10144"/>
    </source>
</evidence>
<feature type="compositionally biased region" description="Polar residues" evidence="14">
    <location>
        <begin position="723"/>
        <end position="736"/>
    </location>
</feature>
<dbReference type="InterPro" id="IPR036942">
    <property type="entry name" value="Beta-barrel_TonB_sf"/>
</dbReference>
<evidence type="ECO:0000256" key="13">
    <source>
        <dbReference type="RuleBase" id="RU003357"/>
    </source>
</evidence>
<dbReference type="Pfam" id="PF00593">
    <property type="entry name" value="TonB_dep_Rec_b-barrel"/>
    <property type="match status" value="1"/>
</dbReference>
<keyword evidence="6 15" id="KW-0732">Signal</keyword>
<dbReference type="PROSITE" id="PS01156">
    <property type="entry name" value="TONB_DEPENDENT_REC_2"/>
    <property type="match status" value="1"/>
</dbReference>
<comment type="subcellular location">
    <subcellularLocation>
        <location evidence="1 11">Cell outer membrane</location>
        <topology evidence="1 11">Multi-pass membrane protein</topology>
    </subcellularLocation>
</comment>
<proteinExistence type="inferred from homology"/>
<dbReference type="PANTHER" id="PTHR30069:SF50">
    <property type="entry name" value="TONB-DEPENDENT RECEPTOR HI_1217-RELATED"/>
    <property type="match status" value="1"/>
</dbReference>
<dbReference type="PROSITE" id="PS52016">
    <property type="entry name" value="TONB_DEPENDENT_REC_3"/>
    <property type="match status" value="1"/>
</dbReference>
<dbReference type="PANTHER" id="PTHR30069">
    <property type="entry name" value="TONB-DEPENDENT OUTER MEMBRANE RECEPTOR"/>
    <property type="match status" value="1"/>
</dbReference>
<evidence type="ECO:0000259" key="16">
    <source>
        <dbReference type="Pfam" id="PF00593"/>
    </source>
</evidence>
<evidence type="ECO:0000313" key="20">
    <source>
        <dbReference type="Proteomes" id="UP000031390"/>
    </source>
</evidence>
<name>A0A0C1GZB4_9NEIS</name>
<evidence type="ECO:0000256" key="1">
    <source>
        <dbReference type="ARBA" id="ARBA00004571"/>
    </source>
</evidence>
<dbReference type="EMBL" id="JUFZ01000066">
    <property type="protein sequence ID" value="KIC07162.1"/>
    <property type="molecule type" value="Genomic_DNA"/>
</dbReference>
<dbReference type="InterPro" id="IPR000531">
    <property type="entry name" value="Beta-barrel_TonB"/>
</dbReference>
<dbReference type="PATRIC" id="fig|1056807.3.peg.1446"/>
<comment type="similarity">
    <text evidence="2 11 13">Belongs to the TonB-dependent receptor family.</text>
</comment>
<keyword evidence="5 11" id="KW-0812">Transmembrane</keyword>
<evidence type="ECO:0000256" key="2">
    <source>
        <dbReference type="ARBA" id="ARBA00009810"/>
    </source>
</evidence>
<feature type="region of interest" description="Disordered" evidence="14">
    <location>
        <begin position="723"/>
        <end position="743"/>
    </location>
</feature>
<evidence type="ECO:0000256" key="8">
    <source>
        <dbReference type="ARBA" id="ARBA00023136"/>
    </source>
</evidence>
<evidence type="ECO:0000256" key="11">
    <source>
        <dbReference type="PROSITE-ProRule" id="PRU01360"/>
    </source>
</evidence>
<feature type="domain" description="TonB-dependent receptor plug" evidence="17">
    <location>
        <begin position="63"/>
        <end position="160"/>
    </location>
</feature>
<dbReference type="Pfam" id="PF07715">
    <property type="entry name" value="Plug"/>
    <property type="match status" value="1"/>
</dbReference>
<evidence type="ECO:0000313" key="19">
    <source>
        <dbReference type="EMBL" id="UNV87904.1"/>
    </source>
</evidence>
<dbReference type="RefSeq" id="WP_039407935.1">
    <property type="nucleotide sequence ID" value="NZ_CP094242.1"/>
</dbReference>
<reference evidence="19 21" key="2">
    <citation type="submission" date="2022-03" db="EMBL/GenBank/DDBJ databases">
        <title>Genome sequencing of Morococcus cerebrosus.</title>
        <authorList>
            <person name="Baek M.-G."/>
            <person name="Yi H."/>
        </authorList>
    </citation>
    <scope>NUCLEOTIDE SEQUENCE [LARGE SCALE GENOMIC DNA]</scope>
    <source>
        <strain evidence="19 21">CIP 81.93</strain>
    </source>
</reference>
<evidence type="ECO:0000256" key="9">
    <source>
        <dbReference type="ARBA" id="ARBA00023170"/>
    </source>
</evidence>
<dbReference type="AlphaFoldDB" id="A0A0C1GZB4"/>
<dbReference type="EMBL" id="CP094242">
    <property type="protein sequence ID" value="UNV87904.1"/>
    <property type="molecule type" value="Genomic_DNA"/>
</dbReference>
<dbReference type="Gene3D" id="2.170.130.10">
    <property type="entry name" value="TonB-dependent receptor, plug domain"/>
    <property type="match status" value="1"/>
</dbReference>
<dbReference type="InterPro" id="IPR037066">
    <property type="entry name" value="Plug_dom_sf"/>
</dbReference>
<keyword evidence="10 11" id="KW-0998">Cell outer membrane</keyword>
<dbReference type="SUPFAM" id="SSF56935">
    <property type="entry name" value="Porins"/>
    <property type="match status" value="1"/>
</dbReference>
<feature type="short sequence motif" description="TonB C-terminal box" evidence="12">
    <location>
        <begin position="903"/>
        <end position="920"/>
    </location>
</feature>
<protein>
    <submittedName>
        <fullName evidence="18">TonB-denpendent receptor</fullName>
    </submittedName>
    <submittedName>
        <fullName evidence="19">TonB-dependent receptor</fullName>
    </submittedName>
</protein>
<keyword evidence="3 11" id="KW-0813">Transport</keyword>
<accession>A0A0C1GZB4</accession>
<keyword evidence="4 11" id="KW-1134">Transmembrane beta strand</keyword>
<evidence type="ECO:0000256" key="14">
    <source>
        <dbReference type="SAM" id="MobiDB-lite"/>
    </source>
</evidence>
<dbReference type="GO" id="GO:0015344">
    <property type="term" value="F:siderophore uptake transmembrane transporter activity"/>
    <property type="evidence" value="ECO:0007669"/>
    <property type="project" value="TreeGrafter"/>
</dbReference>
<dbReference type="InterPro" id="IPR039426">
    <property type="entry name" value="TonB-dep_rcpt-like"/>
</dbReference>
<evidence type="ECO:0000313" key="21">
    <source>
        <dbReference type="Proteomes" id="UP000829504"/>
    </source>
</evidence>
<evidence type="ECO:0000256" key="6">
    <source>
        <dbReference type="ARBA" id="ARBA00022729"/>
    </source>
</evidence>
<dbReference type="GO" id="GO:0009279">
    <property type="term" value="C:cell outer membrane"/>
    <property type="evidence" value="ECO:0007669"/>
    <property type="project" value="UniProtKB-SubCell"/>
</dbReference>
<keyword evidence="7 13" id="KW-0798">TonB box</keyword>
<feature type="chain" id="PRO_5002133594" evidence="15">
    <location>
        <begin position="24"/>
        <end position="920"/>
    </location>
</feature>
<organism evidence="18 20">
    <name type="scientific">Morococcus cerebrosus</name>
    <dbReference type="NCBI Taxonomy" id="1056807"/>
    <lineage>
        <taxon>Bacteria</taxon>
        <taxon>Pseudomonadati</taxon>
        <taxon>Pseudomonadota</taxon>
        <taxon>Betaproteobacteria</taxon>
        <taxon>Neisseriales</taxon>
        <taxon>Neisseriaceae</taxon>
        <taxon>Morococcus</taxon>
    </lineage>
</organism>
<dbReference type="Proteomes" id="UP000829504">
    <property type="component" value="Chromosome"/>
</dbReference>